<dbReference type="PANTHER" id="PTHR36121">
    <property type="entry name" value="PROTEIN SXY"/>
    <property type="match status" value="1"/>
</dbReference>
<dbReference type="InterPro" id="IPR007077">
    <property type="entry name" value="TfoX_C"/>
</dbReference>
<protein>
    <submittedName>
        <fullName evidence="2">TfoX/Sxy family protein</fullName>
    </submittedName>
</protein>
<accession>A0ABV7ZXI4</accession>
<dbReference type="EMBL" id="JBHRYR010000003">
    <property type="protein sequence ID" value="MFC3853227.1"/>
    <property type="molecule type" value="Genomic_DNA"/>
</dbReference>
<gene>
    <name evidence="2" type="ORF">ACFOOG_10330</name>
</gene>
<comment type="caution">
    <text evidence="2">The sequence shown here is derived from an EMBL/GenBank/DDBJ whole genome shotgun (WGS) entry which is preliminary data.</text>
</comment>
<organism evidence="2 3">
    <name type="scientific">Saccharospirillum mangrovi</name>
    <dbReference type="NCBI Taxonomy" id="2161747"/>
    <lineage>
        <taxon>Bacteria</taxon>
        <taxon>Pseudomonadati</taxon>
        <taxon>Pseudomonadota</taxon>
        <taxon>Gammaproteobacteria</taxon>
        <taxon>Oceanospirillales</taxon>
        <taxon>Saccharospirillaceae</taxon>
        <taxon>Saccharospirillum</taxon>
    </lineage>
</organism>
<dbReference type="PANTHER" id="PTHR36121:SF1">
    <property type="entry name" value="PROTEIN SXY"/>
    <property type="match status" value="1"/>
</dbReference>
<evidence type="ECO:0000313" key="3">
    <source>
        <dbReference type="Proteomes" id="UP001595617"/>
    </source>
</evidence>
<feature type="domain" description="TfoX C-terminal" evidence="1">
    <location>
        <begin position="2"/>
        <end position="79"/>
    </location>
</feature>
<dbReference type="Proteomes" id="UP001595617">
    <property type="component" value="Unassembled WGS sequence"/>
</dbReference>
<dbReference type="InterPro" id="IPR047525">
    <property type="entry name" value="TfoX-like"/>
</dbReference>
<name>A0ABV7ZXI4_9GAMM</name>
<evidence type="ECO:0000313" key="2">
    <source>
        <dbReference type="EMBL" id="MFC3853227.1"/>
    </source>
</evidence>
<dbReference type="Pfam" id="PF04994">
    <property type="entry name" value="TfoX_C"/>
    <property type="match status" value="1"/>
</dbReference>
<evidence type="ECO:0000259" key="1">
    <source>
        <dbReference type="Pfam" id="PF04994"/>
    </source>
</evidence>
<dbReference type="Gene3D" id="1.10.150.20">
    <property type="entry name" value="5' to 3' exonuclease, C-terminal subdomain"/>
    <property type="match status" value="1"/>
</dbReference>
<proteinExistence type="predicted"/>
<keyword evidence="3" id="KW-1185">Reference proteome</keyword>
<reference evidence="3" key="1">
    <citation type="journal article" date="2019" name="Int. J. Syst. Evol. Microbiol.">
        <title>The Global Catalogue of Microorganisms (GCM) 10K type strain sequencing project: providing services to taxonomists for standard genome sequencing and annotation.</title>
        <authorList>
            <consortium name="The Broad Institute Genomics Platform"/>
            <consortium name="The Broad Institute Genome Sequencing Center for Infectious Disease"/>
            <person name="Wu L."/>
            <person name="Ma J."/>
        </authorList>
    </citation>
    <scope>NUCLEOTIDE SEQUENCE [LARGE SCALE GENOMIC DNA]</scope>
    <source>
        <strain evidence="3">IBRC 10765</strain>
    </source>
</reference>
<dbReference type="RefSeq" id="WP_380696183.1">
    <property type="nucleotide sequence ID" value="NZ_JBHRYR010000003.1"/>
</dbReference>
<sequence length="99" mass="11320">MKLRDLKGLGPASEKFLAEIGINTPDDLRKIGPIRAYMRLKEETDVQPSLNLLYAMVGALEDSHWTDIAKLERERLLMELDGYRDLEKMLRADGNGFEI</sequence>